<dbReference type="GO" id="GO:0004725">
    <property type="term" value="F:protein tyrosine phosphatase activity"/>
    <property type="evidence" value="ECO:0007669"/>
    <property type="project" value="UniProtKB-EC"/>
</dbReference>
<name>A0A9P6WHR4_9ASCO</name>
<dbReference type="PANTHER" id="PTHR31126">
    <property type="entry name" value="TYROSINE-PROTEIN PHOSPHATASE"/>
    <property type="match status" value="1"/>
</dbReference>
<comment type="similarity">
    <text evidence="2">Belongs to the protein-tyrosine phosphatase family.</text>
</comment>
<dbReference type="FunFam" id="3.90.190.10:FF:000035">
    <property type="entry name" value="Tyrosine phosphatase, putative"/>
    <property type="match status" value="1"/>
</dbReference>
<evidence type="ECO:0000256" key="11">
    <source>
        <dbReference type="SAM" id="MobiDB-lite"/>
    </source>
</evidence>
<evidence type="ECO:0000256" key="3">
    <source>
        <dbReference type="ARBA" id="ARBA00013064"/>
    </source>
</evidence>
<feature type="region of interest" description="Disordered" evidence="11">
    <location>
        <begin position="300"/>
        <end position="326"/>
    </location>
</feature>
<dbReference type="InterPro" id="IPR004861">
    <property type="entry name" value="Siw14-like"/>
</dbReference>
<evidence type="ECO:0000256" key="9">
    <source>
        <dbReference type="ARBA" id="ARBA00039934"/>
    </source>
</evidence>
<sequence>MLVPPENYSMVEDGIYRCSKLDAINISFLKSLELKSIVWINEEKPPRVLQQFIEDQKINLFHMMNSSVLPEEDEITNVKYQEWMVLKPSIISKSIKTILNTGNQNCLLMDKSEVIVGVLRHIQRWNYSSISNEYRLYASRASYKVEIFLELINLELVPHVEDDSVIDGIQESMNSVILEEKEKNFGIPLVTNENYNNSNSNYGVTNIGNHSLTKAISIKRNSADGNIKNDYIDGAKNNYGQIATSPAIRRLSIEHNGVISESGEYSSPLSSSVGRLSISTSPQIPKNLLKLVEMRKNKKKHIQEVKEQDDTNVSKEDRSEQLESSPGVVDAGIVADVTDATVSTDAATVTPICIPISHESSSPIKGDMLPNPPISPVPVAQWKLYLPRADSVLVSRPSHHGQGKSPRPLQTSITVRLPPEEFLPSWFVELRALCETQCGGIDPPSTEHSAALGTL</sequence>
<evidence type="ECO:0000256" key="7">
    <source>
        <dbReference type="ARBA" id="ARBA00023016"/>
    </source>
</evidence>
<keyword evidence="6" id="KW-0904">Protein phosphatase</keyword>
<dbReference type="PANTHER" id="PTHR31126:SF70">
    <property type="entry name" value="PROTEIN OCA4"/>
    <property type="match status" value="1"/>
</dbReference>
<protein>
    <recommendedName>
        <fullName evidence="9">Putative tyrosine-protein phosphatase OCA1</fullName>
        <ecNumber evidence="3">3.1.3.48</ecNumber>
    </recommendedName>
</protein>
<evidence type="ECO:0000256" key="4">
    <source>
        <dbReference type="ARBA" id="ARBA00022490"/>
    </source>
</evidence>
<keyword evidence="13" id="KW-1185">Reference proteome</keyword>
<evidence type="ECO:0000313" key="12">
    <source>
        <dbReference type="EMBL" id="KAG0687381.1"/>
    </source>
</evidence>
<keyword evidence="7" id="KW-0346">Stress response</keyword>
<proteinExistence type="inferred from homology"/>
<dbReference type="EC" id="3.1.3.48" evidence="3"/>
<comment type="caution">
    <text evidence="12">The sequence shown here is derived from an EMBL/GenBank/DDBJ whole genome shotgun (WGS) entry which is preliminary data.</text>
</comment>
<comment type="subcellular location">
    <subcellularLocation>
        <location evidence="1">Cytoplasm</location>
    </subcellularLocation>
</comment>
<evidence type="ECO:0000256" key="10">
    <source>
        <dbReference type="ARBA" id="ARBA00051722"/>
    </source>
</evidence>
<dbReference type="EMBL" id="PUHW01000270">
    <property type="protein sequence ID" value="KAG0687381.1"/>
    <property type="molecule type" value="Genomic_DNA"/>
</dbReference>
<evidence type="ECO:0000256" key="2">
    <source>
        <dbReference type="ARBA" id="ARBA00009580"/>
    </source>
</evidence>
<evidence type="ECO:0000256" key="8">
    <source>
        <dbReference type="ARBA" id="ARBA00037204"/>
    </source>
</evidence>
<dbReference type="OrthoDB" id="6375174at2759"/>
<gene>
    <name evidence="12" type="ORF">C6P40_002445</name>
</gene>
<dbReference type="Proteomes" id="UP000697127">
    <property type="component" value="Unassembled WGS sequence"/>
</dbReference>
<comment type="catalytic activity">
    <reaction evidence="10">
        <text>O-phospho-L-tyrosyl-[protein] + H2O = L-tyrosyl-[protein] + phosphate</text>
        <dbReference type="Rhea" id="RHEA:10684"/>
        <dbReference type="Rhea" id="RHEA-COMP:10136"/>
        <dbReference type="Rhea" id="RHEA-COMP:20101"/>
        <dbReference type="ChEBI" id="CHEBI:15377"/>
        <dbReference type="ChEBI" id="CHEBI:43474"/>
        <dbReference type="ChEBI" id="CHEBI:46858"/>
        <dbReference type="ChEBI" id="CHEBI:61978"/>
        <dbReference type="EC" id="3.1.3.48"/>
    </reaction>
</comment>
<reference evidence="12" key="1">
    <citation type="submission" date="2020-11" db="EMBL/GenBank/DDBJ databases">
        <title>Kefir isolates.</title>
        <authorList>
            <person name="Marcisauskas S."/>
            <person name="Kim Y."/>
            <person name="Blasche S."/>
        </authorList>
    </citation>
    <scope>NUCLEOTIDE SEQUENCE</scope>
    <source>
        <strain evidence="12">Olga-1</strain>
    </source>
</reference>
<evidence type="ECO:0000256" key="6">
    <source>
        <dbReference type="ARBA" id="ARBA00022912"/>
    </source>
</evidence>
<evidence type="ECO:0000256" key="5">
    <source>
        <dbReference type="ARBA" id="ARBA00022801"/>
    </source>
</evidence>
<keyword evidence="5" id="KW-0378">Hydrolase</keyword>
<feature type="compositionally biased region" description="Basic and acidic residues" evidence="11">
    <location>
        <begin position="302"/>
        <end position="321"/>
    </location>
</feature>
<dbReference type="PRINTS" id="PR01911">
    <property type="entry name" value="PFDSPHPHTASE"/>
</dbReference>
<evidence type="ECO:0000256" key="1">
    <source>
        <dbReference type="ARBA" id="ARBA00004496"/>
    </source>
</evidence>
<dbReference type="Pfam" id="PF03162">
    <property type="entry name" value="Y_phosphatase2"/>
    <property type="match status" value="1"/>
</dbReference>
<keyword evidence="4" id="KW-0963">Cytoplasm</keyword>
<dbReference type="AlphaFoldDB" id="A0A9P6WHR4"/>
<dbReference type="InterPro" id="IPR020428">
    <property type="entry name" value="PFA-DSPs"/>
</dbReference>
<dbReference type="GO" id="GO:0005737">
    <property type="term" value="C:cytoplasm"/>
    <property type="evidence" value="ECO:0007669"/>
    <property type="project" value="UniProtKB-SubCell"/>
</dbReference>
<accession>A0A9P6WHR4</accession>
<dbReference type="Gene3D" id="3.90.190.10">
    <property type="entry name" value="Protein tyrosine phosphatase superfamily"/>
    <property type="match status" value="1"/>
</dbReference>
<dbReference type="SUPFAM" id="SSF52799">
    <property type="entry name" value="(Phosphotyrosine protein) phosphatases II"/>
    <property type="match status" value="1"/>
</dbReference>
<organism evidence="12 13">
    <name type="scientific">Pichia californica</name>
    <dbReference type="NCBI Taxonomy" id="460514"/>
    <lineage>
        <taxon>Eukaryota</taxon>
        <taxon>Fungi</taxon>
        <taxon>Dikarya</taxon>
        <taxon>Ascomycota</taxon>
        <taxon>Saccharomycotina</taxon>
        <taxon>Pichiomycetes</taxon>
        <taxon>Pichiales</taxon>
        <taxon>Pichiaceae</taxon>
        <taxon>Pichia</taxon>
    </lineage>
</organism>
<comment type="function">
    <text evidence="8">Putative tyrosine-protein phosphatase required for protection against superoxide stress.</text>
</comment>
<dbReference type="InterPro" id="IPR029021">
    <property type="entry name" value="Prot-tyrosine_phosphatase-like"/>
</dbReference>
<evidence type="ECO:0000313" key="13">
    <source>
        <dbReference type="Proteomes" id="UP000697127"/>
    </source>
</evidence>